<reference evidence="1 2" key="1">
    <citation type="submission" date="2023-11" db="EMBL/GenBank/DDBJ databases">
        <title>Coraliomargarita sp. nov., isolated from marine algae.</title>
        <authorList>
            <person name="Lee J.K."/>
            <person name="Baek J.H."/>
            <person name="Kim J.M."/>
            <person name="Choi D.G."/>
            <person name="Jeon C.O."/>
        </authorList>
    </citation>
    <scope>NUCLEOTIDE SEQUENCE [LARGE SCALE GENOMIC DNA]</scope>
    <source>
        <strain evidence="1 2">J2-16</strain>
    </source>
</reference>
<dbReference type="EMBL" id="CP138858">
    <property type="protein sequence ID" value="WPJ94154.1"/>
    <property type="molecule type" value="Genomic_DNA"/>
</dbReference>
<accession>A0ABZ0RDC1</accession>
<protein>
    <submittedName>
        <fullName evidence="1">Uncharacterized protein</fullName>
    </submittedName>
</protein>
<sequence length="155" mass="18009">MKAFAIFTIGLVLGLMLGVGALTIKNISESFWAITQDYESSSQAREKIESKGIKLPSDAHDFEYYYYAGMDYTCWIAFSAKNEDIEKIIPTIVKNREFENKMTRVPDPPEYWDKDSTNGNWWPTSSKGMKIFAGEFFWIAHDTINQRLYYYSYSI</sequence>
<proteinExistence type="predicted"/>
<dbReference type="Proteomes" id="UP001324993">
    <property type="component" value="Chromosome"/>
</dbReference>
<keyword evidence="2" id="KW-1185">Reference proteome</keyword>
<evidence type="ECO:0000313" key="2">
    <source>
        <dbReference type="Proteomes" id="UP001324993"/>
    </source>
</evidence>
<gene>
    <name evidence="1" type="ORF">SH580_11995</name>
</gene>
<organism evidence="1 2">
    <name type="scientific">Coraliomargarita algicola</name>
    <dbReference type="NCBI Taxonomy" id="3092156"/>
    <lineage>
        <taxon>Bacteria</taxon>
        <taxon>Pseudomonadati</taxon>
        <taxon>Verrucomicrobiota</taxon>
        <taxon>Opitutia</taxon>
        <taxon>Puniceicoccales</taxon>
        <taxon>Coraliomargaritaceae</taxon>
        <taxon>Coraliomargarita</taxon>
    </lineage>
</organism>
<evidence type="ECO:0000313" key="1">
    <source>
        <dbReference type="EMBL" id="WPJ94154.1"/>
    </source>
</evidence>
<dbReference type="RefSeq" id="WP_319831099.1">
    <property type="nucleotide sequence ID" value="NZ_CP138858.1"/>
</dbReference>
<name>A0ABZ0RDC1_9BACT</name>